<feature type="domain" description="PIF1/LRR1 pleckstrin homology" evidence="4">
    <location>
        <begin position="1"/>
        <end position="112"/>
    </location>
</feature>
<dbReference type="Gene3D" id="3.80.10.10">
    <property type="entry name" value="Ribonuclease Inhibitor"/>
    <property type="match status" value="1"/>
</dbReference>
<dbReference type="OMA" id="GELNDWC"/>
<name>A7S7S6_NEMVE</name>
<dbReference type="InterPro" id="IPR050216">
    <property type="entry name" value="LRR_domain-containing"/>
</dbReference>
<keyword evidence="1" id="KW-0433">Leucine-rich repeat</keyword>
<dbReference type="Pfam" id="PF25344">
    <property type="entry name" value="PH_LRR1"/>
    <property type="match status" value="1"/>
</dbReference>
<dbReference type="Proteomes" id="UP000001593">
    <property type="component" value="Unassembled WGS sequence"/>
</dbReference>
<evidence type="ECO:0000313" key="6">
    <source>
        <dbReference type="Proteomes" id="UP000001593"/>
    </source>
</evidence>
<dbReference type="InterPro" id="IPR057437">
    <property type="entry name" value="PIF1/LRR1_PH"/>
</dbReference>
<gene>
    <name evidence="5" type="ORF">NEMVEDRAFT_v1g107861</name>
</gene>
<organism evidence="5 6">
    <name type="scientific">Nematostella vectensis</name>
    <name type="common">Starlet sea anemone</name>
    <dbReference type="NCBI Taxonomy" id="45351"/>
    <lineage>
        <taxon>Eukaryota</taxon>
        <taxon>Metazoa</taxon>
        <taxon>Cnidaria</taxon>
        <taxon>Anthozoa</taxon>
        <taxon>Hexacorallia</taxon>
        <taxon>Actiniaria</taxon>
        <taxon>Edwardsiidae</taxon>
        <taxon>Nematostella</taxon>
    </lineage>
</organism>
<protein>
    <recommendedName>
        <fullName evidence="4">PIF1/LRR1 pleckstrin homology domain-containing protein</fullName>
    </recommendedName>
</protein>
<evidence type="ECO:0000256" key="3">
    <source>
        <dbReference type="ARBA" id="ARBA00023242"/>
    </source>
</evidence>
<evidence type="ECO:0000256" key="1">
    <source>
        <dbReference type="ARBA" id="ARBA00022614"/>
    </source>
</evidence>
<evidence type="ECO:0000259" key="4">
    <source>
        <dbReference type="Pfam" id="PF25344"/>
    </source>
</evidence>
<keyword evidence="2" id="KW-0677">Repeat</keyword>
<accession>A7S7S6</accession>
<dbReference type="Pfam" id="PF13855">
    <property type="entry name" value="LRR_8"/>
    <property type="match status" value="1"/>
</dbReference>
<dbReference type="InterPro" id="IPR003591">
    <property type="entry name" value="Leu-rich_rpt_typical-subtyp"/>
</dbReference>
<dbReference type="PhylomeDB" id="A7S7S6"/>
<keyword evidence="6" id="KW-1185">Reference proteome</keyword>
<dbReference type="InParanoid" id="A7S7S6"/>
<dbReference type="PANTHER" id="PTHR48051:SF52">
    <property type="entry name" value="LEUCINE-RICH REPEAT PROTEIN 1"/>
    <property type="match status" value="1"/>
</dbReference>
<dbReference type="eggNOG" id="KOG0619">
    <property type="taxonomic scope" value="Eukaryota"/>
</dbReference>
<proteinExistence type="predicted"/>
<dbReference type="InterPro" id="IPR001611">
    <property type="entry name" value="Leu-rich_rpt"/>
</dbReference>
<dbReference type="PROSITE" id="PS51450">
    <property type="entry name" value="LRR"/>
    <property type="match status" value="1"/>
</dbReference>
<dbReference type="HOGENOM" id="CLU_053349_1_0_1"/>
<dbReference type="GO" id="GO:0035556">
    <property type="term" value="P:intracellular signal transduction"/>
    <property type="evidence" value="ECO:0000318"/>
    <property type="project" value="GO_Central"/>
</dbReference>
<dbReference type="SUPFAM" id="SSF52058">
    <property type="entry name" value="L domain-like"/>
    <property type="match status" value="1"/>
</dbReference>
<dbReference type="PANTHER" id="PTHR48051">
    <property type="match status" value="1"/>
</dbReference>
<dbReference type="AlphaFoldDB" id="A7S7S6"/>
<evidence type="ECO:0000313" key="5">
    <source>
        <dbReference type="EMBL" id="EDO40291.1"/>
    </source>
</evidence>
<sequence>MRLTCDISIAIRIGASGQTRNQGKPVRASLAIGKKGNSDKATACLMVCTAKERNGTKYKAIIHGNILQIFNKFVQTGKATIRFNDPAHDLFISKADPSSLKSFLSLLKLSAKDIERVALSTLLPAKTSDLEKPKTELIIKQRSDYPLTKPFPGNLQRLSVTNCSMKCVDRRITKLKELTYLSLHGNIIKELPLGIASMKLSELHLVNNGLTEFHWGLCCNMLSLSLKVLDLRENSIKSLPSVFCNFKNLVHLKLDDNGLHLLPIHMGRMTSLRFFSASGNNLRVLPLSLSKLRLDSVDVSNNDFLPENEWCLVNNMCVPSLMELAGRSARENHVGYSMKSLPLSLCTFLDNAKECSCGQVCFTSCIHYITKVNIHHIASTVVSAGPTQSLLPAEGYLCSQKCLLALHKSRARHVY</sequence>
<dbReference type="InterPro" id="IPR032675">
    <property type="entry name" value="LRR_dom_sf"/>
</dbReference>
<dbReference type="EMBL" id="DS469594">
    <property type="protein sequence ID" value="EDO40291.1"/>
    <property type="molecule type" value="Genomic_DNA"/>
</dbReference>
<keyword evidence="3" id="KW-0539">Nucleus</keyword>
<reference evidence="5 6" key="1">
    <citation type="journal article" date="2007" name="Science">
        <title>Sea anemone genome reveals ancestral eumetazoan gene repertoire and genomic organization.</title>
        <authorList>
            <person name="Putnam N.H."/>
            <person name="Srivastava M."/>
            <person name="Hellsten U."/>
            <person name="Dirks B."/>
            <person name="Chapman J."/>
            <person name="Salamov A."/>
            <person name="Terry A."/>
            <person name="Shapiro H."/>
            <person name="Lindquist E."/>
            <person name="Kapitonov V.V."/>
            <person name="Jurka J."/>
            <person name="Genikhovich G."/>
            <person name="Grigoriev I.V."/>
            <person name="Lucas S.M."/>
            <person name="Steele R.E."/>
            <person name="Finnerty J.R."/>
            <person name="Technau U."/>
            <person name="Martindale M.Q."/>
            <person name="Rokhsar D.S."/>
        </authorList>
    </citation>
    <scope>NUCLEOTIDE SEQUENCE [LARGE SCALE GENOMIC DNA]</scope>
    <source>
        <strain evidence="6">CH2 X CH6</strain>
    </source>
</reference>
<dbReference type="SMART" id="SM00369">
    <property type="entry name" value="LRR_TYP"/>
    <property type="match status" value="3"/>
</dbReference>
<dbReference type="STRING" id="45351.A7S7S6"/>
<evidence type="ECO:0000256" key="2">
    <source>
        <dbReference type="ARBA" id="ARBA00022737"/>
    </source>
</evidence>